<sequence>MAYQFVHIETYSTQPRKMKGSKDHWNSAKQVFLEAARDPEYSKHVDAPREPLPVLSHGAISVAELRVLHDRKRDEVRETVQAKSGNTYERRLRSDAATLYTEIHSHPMASRDYLADPKKNAEEIQEWAGLAIRDFRKRMPEGIAFAAVLHLDEQNVHLHILAVNIDDPRLDANKLHVGKVAAAEYRAKHDKPSTLASLPKPEMQQRPRKPKKPRPSKNRVTQRKNVEKHERALAAWEEACDRVNAANASKFATWEKENGQHLHAARKEQVGKNPEKAAYTSAMEAFQDRYYQAVGKPCGLLRKGPAQERLTTKQYAARKAAAKSLAQERTQNLRTETGLEVREQELALRERAVAEAEGRLAAEKDSWKARKQEIGAREQSVAMRERGLSEKERMSGAPFC</sequence>
<feature type="region of interest" description="Disordered" evidence="1">
    <location>
        <begin position="185"/>
        <end position="228"/>
    </location>
</feature>
<accession>A0A5B8IYH1</accession>
<dbReference type="InterPro" id="IPR001668">
    <property type="entry name" value="Mob_Pre"/>
</dbReference>
<dbReference type="AlphaFoldDB" id="A0A5B8IYH1"/>
<dbReference type="OrthoDB" id="6183171at2"/>
<evidence type="ECO:0000313" key="3">
    <source>
        <dbReference type="Proteomes" id="UP000318483"/>
    </source>
</evidence>
<name>A0A5B8IYH1_9RHOB</name>
<feature type="compositionally biased region" description="Basic and acidic residues" evidence="1">
    <location>
        <begin position="383"/>
        <end position="394"/>
    </location>
</feature>
<dbReference type="Pfam" id="PF01076">
    <property type="entry name" value="Mob_Pre"/>
    <property type="match status" value="1"/>
</dbReference>
<dbReference type="GO" id="GO:0003677">
    <property type="term" value="F:DNA binding"/>
    <property type="evidence" value="ECO:0007669"/>
    <property type="project" value="InterPro"/>
</dbReference>
<reference evidence="2 3" key="1">
    <citation type="submission" date="2019-07" db="EMBL/GenBank/DDBJ databases">
        <title>Litoreibacter alkalisoli sp. nov., isolated from saline-alkaline soil.</title>
        <authorList>
            <person name="Wang S."/>
            <person name="Xu L."/>
            <person name="Xing Y.-T."/>
            <person name="Sun J.-Q."/>
        </authorList>
    </citation>
    <scope>NUCLEOTIDE SEQUENCE [LARGE SCALE GENOMIC DNA]</scope>
    <source>
        <strain evidence="2 3">LN3S51</strain>
        <plasmid evidence="2 3">unnamed3</plasmid>
    </source>
</reference>
<proteinExistence type="predicted"/>
<dbReference type="KEGG" id="lit:FPZ52_15880"/>
<geneLocation type="plasmid" evidence="2 3">
    <name>unnamed3</name>
</geneLocation>
<protein>
    <submittedName>
        <fullName evidence="2">Mob protein</fullName>
    </submittedName>
</protein>
<dbReference type="Gene3D" id="3.30.930.30">
    <property type="match status" value="1"/>
</dbReference>
<dbReference type="GO" id="GO:0006310">
    <property type="term" value="P:DNA recombination"/>
    <property type="evidence" value="ECO:0007669"/>
    <property type="project" value="InterPro"/>
</dbReference>
<organism evidence="2 3">
    <name type="scientific">Qingshengfaniella alkalisoli</name>
    <dbReference type="NCBI Taxonomy" id="2599296"/>
    <lineage>
        <taxon>Bacteria</taxon>
        <taxon>Pseudomonadati</taxon>
        <taxon>Pseudomonadota</taxon>
        <taxon>Alphaproteobacteria</taxon>
        <taxon>Rhodobacterales</taxon>
        <taxon>Paracoccaceae</taxon>
        <taxon>Qingshengfaniella</taxon>
    </lineage>
</organism>
<feature type="compositionally biased region" description="Basic residues" evidence="1">
    <location>
        <begin position="206"/>
        <end position="222"/>
    </location>
</feature>
<dbReference type="EMBL" id="CP042264">
    <property type="protein sequence ID" value="QDY71182.1"/>
    <property type="molecule type" value="Genomic_DNA"/>
</dbReference>
<feature type="region of interest" description="Disordered" evidence="1">
    <location>
        <begin position="371"/>
        <end position="400"/>
    </location>
</feature>
<dbReference type="Proteomes" id="UP000318483">
    <property type="component" value="Plasmid unnamed3"/>
</dbReference>
<keyword evidence="3" id="KW-1185">Reference proteome</keyword>
<keyword evidence="2" id="KW-0614">Plasmid</keyword>
<dbReference type="RefSeq" id="WP_146366598.1">
    <property type="nucleotide sequence ID" value="NZ_CP042264.1"/>
</dbReference>
<evidence type="ECO:0000313" key="2">
    <source>
        <dbReference type="EMBL" id="QDY71182.1"/>
    </source>
</evidence>
<gene>
    <name evidence="2" type="ORF">FPZ52_15880</name>
</gene>
<evidence type="ECO:0000256" key="1">
    <source>
        <dbReference type="SAM" id="MobiDB-lite"/>
    </source>
</evidence>